<dbReference type="EMBL" id="AAOF01000001">
    <property type="protein sequence ID" value="EAR23140.1"/>
    <property type="molecule type" value="Genomic_DNA"/>
</dbReference>
<dbReference type="InterPro" id="IPR004682">
    <property type="entry name" value="TRAP_DctP"/>
</dbReference>
<dbReference type="Proteomes" id="UP000003374">
    <property type="component" value="Unassembled WGS sequence"/>
</dbReference>
<proteinExistence type="inferred from homology"/>
<comment type="similarity">
    <text evidence="1">Belongs to the bacterial solute-binding protein 7 family.</text>
</comment>
<dbReference type="AlphaFoldDB" id="A4BLF2"/>
<organism evidence="5 6">
    <name type="scientific">Nitrococcus mobilis Nb-231</name>
    <dbReference type="NCBI Taxonomy" id="314278"/>
    <lineage>
        <taxon>Bacteria</taxon>
        <taxon>Pseudomonadati</taxon>
        <taxon>Pseudomonadota</taxon>
        <taxon>Gammaproteobacteria</taxon>
        <taxon>Chromatiales</taxon>
        <taxon>Ectothiorhodospiraceae</taxon>
        <taxon>Nitrococcus</taxon>
    </lineage>
</organism>
<sequence>MNLAAEPVFRRITGWPPISKTKCAVFLVVLLLASSFFGCSKPQAEGAQEIWRFAIEETQGSVQDTYAKRFEQLIEERTDGEVDVVVYPYGTLGTSDHILEQLHNGTLDFAMSSPGHLGKFIPEVQVFLLHFLMSDDEAVNICALQKPEVRAFLDKLYLEKGLHFLSAISEGAMAWTTREAVRTPDDFDGMKFRVMTSPLLIAAYEAYGASPTPLPYSEVYSALQLRMIDGQVNPVFAIEEMSFYEVTDWLIFPNHAYFIATVAGSPKFFERLSPSRRELVEHVINQLQGEIETIQQRFNRKRLESIEERKPEMNVVRLDEAQRARFREAAAPMRKKFIELAGERGQQLLRTLRAAVTDCAARN</sequence>
<dbReference type="Pfam" id="PF03480">
    <property type="entry name" value="DctP"/>
    <property type="match status" value="1"/>
</dbReference>
<dbReference type="HOGENOM" id="CLU_036176_1_0_6"/>
<evidence type="ECO:0000256" key="1">
    <source>
        <dbReference type="ARBA" id="ARBA00009023"/>
    </source>
</evidence>
<evidence type="ECO:0000313" key="5">
    <source>
        <dbReference type="EMBL" id="EAR23140.1"/>
    </source>
</evidence>
<dbReference type="eggNOG" id="COG1638">
    <property type="taxonomic scope" value="Bacteria"/>
</dbReference>
<accession>A4BLF2</accession>
<dbReference type="NCBIfam" id="NF037995">
    <property type="entry name" value="TRAP_S1"/>
    <property type="match status" value="1"/>
</dbReference>
<evidence type="ECO:0000256" key="3">
    <source>
        <dbReference type="ARBA" id="ARBA00022729"/>
    </source>
</evidence>
<dbReference type="STRING" id="314278.NB231_15008"/>
<evidence type="ECO:0000256" key="2">
    <source>
        <dbReference type="ARBA" id="ARBA00022448"/>
    </source>
</evidence>
<name>A4BLF2_9GAMM</name>
<dbReference type="PIRSF" id="PIRSF006470">
    <property type="entry name" value="DctB"/>
    <property type="match status" value="1"/>
</dbReference>
<dbReference type="PANTHER" id="PTHR33376">
    <property type="match status" value="1"/>
</dbReference>
<dbReference type="PANTHER" id="PTHR33376:SF7">
    <property type="entry name" value="C4-DICARBOXYLATE-BINDING PROTEIN DCTB"/>
    <property type="match status" value="1"/>
</dbReference>
<protein>
    <submittedName>
        <fullName evidence="5">TRAP dicarboxylate transporter, DctP subunit</fullName>
    </submittedName>
</protein>
<dbReference type="InterPro" id="IPR018389">
    <property type="entry name" value="DctP_fam"/>
</dbReference>
<keyword evidence="4" id="KW-0175">Coiled coil</keyword>
<dbReference type="GO" id="GO:0030288">
    <property type="term" value="C:outer membrane-bounded periplasmic space"/>
    <property type="evidence" value="ECO:0007669"/>
    <property type="project" value="InterPro"/>
</dbReference>
<keyword evidence="2" id="KW-0813">Transport</keyword>
<keyword evidence="3" id="KW-0732">Signal</keyword>
<dbReference type="Gene3D" id="3.40.190.170">
    <property type="entry name" value="Bacterial extracellular solute-binding protein, family 7"/>
    <property type="match status" value="1"/>
</dbReference>
<evidence type="ECO:0000313" key="6">
    <source>
        <dbReference type="Proteomes" id="UP000003374"/>
    </source>
</evidence>
<comment type="caution">
    <text evidence="5">The sequence shown here is derived from an EMBL/GenBank/DDBJ whole genome shotgun (WGS) entry which is preliminary data.</text>
</comment>
<evidence type="ECO:0000256" key="4">
    <source>
        <dbReference type="SAM" id="Coils"/>
    </source>
</evidence>
<dbReference type="InterPro" id="IPR038404">
    <property type="entry name" value="TRAP_DctP_sf"/>
</dbReference>
<dbReference type="GO" id="GO:0055085">
    <property type="term" value="P:transmembrane transport"/>
    <property type="evidence" value="ECO:0007669"/>
    <property type="project" value="InterPro"/>
</dbReference>
<feature type="coiled-coil region" evidence="4">
    <location>
        <begin position="277"/>
        <end position="304"/>
    </location>
</feature>
<gene>
    <name evidence="5" type="ORF">NB231_15008</name>
</gene>
<reference evidence="5 6" key="1">
    <citation type="submission" date="2006-02" db="EMBL/GenBank/DDBJ databases">
        <authorList>
            <person name="Waterbury J."/>
            <person name="Ferriera S."/>
            <person name="Johnson J."/>
            <person name="Kravitz S."/>
            <person name="Halpern A."/>
            <person name="Remington K."/>
            <person name="Beeson K."/>
            <person name="Tran B."/>
            <person name="Rogers Y.-H."/>
            <person name="Friedman R."/>
            <person name="Venter J.C."/>
        </authorList>
    </citation>
    <scope>NUCLEOTIDE SEQUENCE [LARGE SCALE GENOMIC DNA]</scope>
    <source>
        <strain evidence="5 6">Nb-231</strain>
    </source>
</reference>
<dbReference type="OrthoDB" id="5670809at2"/>
<keyword evidence="6" id="KW-1185">Reference proteome</keyword>